<keyword evidence="4" id="KW-0732">Signal</keyword>
<proteinExistence type="inferred from homology"/>
<dbReference type="Gene3D" id="3.40.1210.10">
    <property type="entry name" value="Survival protein SurE-like phosphatase/nucleotidase"/>
    <property type="match status" value="1"/>
</dbReference>
<dbReference type="Proteomes" id="UP000530660">
    <property type="component" value="Unassembled WGS sequence"/>
</dbReference>
<evidence type="ECO:0000256" key="4">
    <source>
        <dbReference type="SAM" id="SignalP"/>
    </source>
</evidence>
<dbReference type="Pfam" id="PF01975">
    <property type="entry name" value="SurE"/>
    <property type="match status" value="1"/>
</dbReference>
<dbReference type="PANTHER" id="PTHR30457">
    <property type="entry name" value="5'-NUCLEOTIDASE SURE"/>
    <property type="match status" value="1"/>
</dbReference>
<evidence type="ECO:0000256" key="1">
    <source>
        <dbReference type="ARBA" id="ARBA00011062"/>
    </source>
</evidence>
<reference evidence="6 7" key="1">
    <citation type="journal article" date="2020" name="J. Phycol.">
        <title>Comparative genome analysis reveals Cyanidiococcus gen. nov., a new extremophilic red algal genus sister to Cyanidioschyzon (Cyanidioschyzonaceae, Rhodophyta).</title>
        <authorList>
            <person name="Liu S.-L."/>
            <person name="Chiang Y.-R."/>
            <person name="Yoon H.S."/>
            <person name="Fu H.-Y."/>
        </authorList>
    </citation>
    <scope>NUCLEOTIDE SEQUENCE [LARGE SCALE GENOMIC DNA]</scope>
    <source>
        <strain evidence="6 7">THAL066</strain>
    </source>
</reference>
<evidence type="ECO:0000256" key="2">
    <source>
        <dbReference type="ARBA" id="ARBA00022723"/>
    </source>
</evidence>
<feature type="signal peptide" evidence="4">
    <location>
        <begin position="1"/>
        <end position="16"/>
    </location>
</feature>
<dbReference type="InterPro" id="IPR030048">
    <property type="entry name" value="SurE"/>
</dbReference>
<dbReference type="AlphaFoldDB" id="A0A7J7ILI5"/>
<evidence type="ECO:0000256" key="3">
    <source>
        <dbReference type="ARBA" id="ARBA00022801"/>
    </source>
</evidence>
<comment type="caution">
    <text evidence="6">The sequence shown here is derived from an EMBL/GenBank/DDBJ whole genome shotgun (WGS) entry which is preliminary data.</text>
</comment>
<feature type="chain" id="PRO_5029882156" description="Survival protein SurE-like phosphatase/nucleotidase domain-containing protein" evidence="4">
    <location>
        <begin position="17"/>
        <end position="407"/>
    </location>
</feature>
<evidence type="ECO:0000259" key="5">
    <source>
        <dbReference type="Pfam" id="PF01975"/>
    </source>
</evidence>
<evidence type="ECO:0000313" key="6">
    <source>
        <dbReference type="EMBL" id="KAF6003357.1"/>
    </source>
</evidence>
<dbReference type="OrthoDB" id="202825at2759"/>
<gene>
    <name evidence="6" type="ORF">F1559_003854</name>
</gene>
<dbReference type="InterPro" id="IPR036523">
    <property type="entry name" value="SurE-like_sf"/>
</dbReference>
<accession>A0A7J7ILI5</accession>
<dbReference type="SUPFAM" id="SSF64167">
    <property type="entry name" value="SurE-like"/>
    <property type="match status" value="2"/>
</dbReference>
<keyword evidence="7" id="KW-1185">Reference proteome</keyword>
<keyword evidence="3" id="KW-0378">Hydrolase</keyword>
<protein>
    <recommendedName>
        <fullName evidence="5">Survival protein SurE-like phosphatase/nucleotidase domain-containing protein</fullName>
    </recommendedName>
</protein>
<organism evidence="6 7">
    <name type="scientific">Cyanidiococcus yangmingshanensis</name>
    <dbReference type="NCBI Taxonomy" id="2690220"/>
    <lineage>
        <taxon>Eukaryota</taxon>
        <taxon>Rhodophyta</taxon>
        <taxon>Bangiophyceae</taxon>
        <taxon>Cyanidiales</taxon>
        <taxon>Cyanidiaceae</taxon>
        <taxon>Cyanidiococcus</taxon>
    </lineage>
</organism>
<keyword evidence="2" id="KW-0479">Metal-binding</keyword>
<dbReference type="EMBL" id="VWRR01000007">
    <property type="protein sequence ID" value="KAF6003357.1"/>
    <property type="molecule type" value="Genomic_DNA"/>
</dbReference>
<feature type="domain" description="Survival protein SurE-like phosphatase/nucleotidase" evidence="5">
    <location>
        <begin position="70"/>
        <end position="309"/>
    </location>
</feature>
<dbReference type="PANTHER" id="PTHR30457:SF0">
    <property type="entry name" value="PHOSPHATASE, PUTATIVE (AFU_ORTHOLOGUE AFUA_4G01070)-RELATED"/>
    <property type="match status" value="1"/>
</dbReference>
<dbReference type="GO" id="GO:0046872">
    <property type="term" value="F:metal ion binding"/>
    <property type="evidence" value="ECO:0007669"/>
    <property type="project" value="UniProtKB-KW"/>
</dbReference>
<name>A0A7J7ILI5_9RHOD</name>
<evidence type="ECO:0000313" key="7">
    <source>
        <dbReference type="Proteomes" id="UP000530660"/>
    </source>
</evidence>
<dbReference type="InterPro" id="IPR002828">
    <property type="entry name" value="SurE-like_Pase/nucleotidase"/>
</dbReference>
<dbReference type="GO" id="GO:0008252">
    <property type="term" value="F:nucleotidase activity"/>
    <property type="evidence" value="ECO:0007669"/>
    <property type="project" value="InterPro"/>
</dbReference>
<sequence>MFIVLTLAAQTTIVGLRKTCTSQQWVSSGPQRSDWDRTPSRRCSNNVQRLRFARLHMNHLDNSTERQPCILLTNDDGVESTMLLRLANVLSEQGPLEVVVIAPRTNQSACSHRLTLATPMELRHRSDLHPAVYALNGSPADCVITATEPNGLLARLGKQAHLVVSGPNIGANLAQDVLYSGTFSGARQAGLNGLPAIACSWRGTLLTETRRRPAFKASPMKHGKMPFVDPQTAALDETTDTRRTRCNVCGQVLAKTTDSVAAKSTVNDMVNEAALDLVWSAFSHGDLVLNVNFPAKWDWGKWRTTHLGAIFYRDVFRSDIDEQSGSVEMVTIGAQGRPEPLFGFVNSDLVAVQEGYASVTTLQTWPESHPLQANAQVVEAMAFADPDSGLPAWIIHRVSRDVLQQRP</sequence>
<comment type="similarity">
    <text evidence="1">Belongs to the SurE nucleotidase family.</text>
</comment>